<feature type="chain" id="PRO_5020442486" evidence="6">
    <location>
        <begin position="21"/>
        <end position="242"/>
    </location>
</feature>
<comment type="subcellular location">
    <subcellularLocation>
        <location evidence="1">Cell outer membrane</location>
    </subcellularLocation>
</comment>
<dbReference type="Proteomes" id="UP000298781">
    <property type="component" value="Chromosome"/>
</dbReference>
<feature type="domain" description="Outer membrane protein beta-barrel" evidence="7">
    <location>
        <begin position="11"/>
        <end position="231"/>
    </location>
</feature>
<dbReference type="KEGG" id="pstg:E8M01_25060"/>
<dbReference type="Pfam" id="PF13505">
    <property type="entry name" value="OMP_b-brl"/>
    <property type="match status" value="1"/>
</dbReference>
<evidence type="ECO:0000313" key="8">
    <source>
        <dbReference type="EMBL" id="QCI67213.1"/>
    </source>
</evidence>
<dbReference type="PANTHER" id="PTHR34001:SF3">
    <property type="entry name" value="BLL7405 PROTEIN"/>
    <property type="match status" value="1"/>
</dbReference>
<feature type="signal peptide" evidence="6">
    <location>
        <begin position="1"/>
        <end position="20"/>
    </location>
</feature>
<evidence type="ECO:0000259" key="7">
    <source>
        <dbReference type="Pfam" id="PF13505"/>
    </source>
</evidence>
<gene>
    <name evidence="8" type="ORF">E8M01_25060</name>
</gene>
<evidence type="ECO:0000256" key="5">
    <source>
        <dbReference type="ARBA" id="ARBA00038306"/>
    </source>
</evidence>
<evidence type="ECO:0000256" key="1">
    <source>
        <dbReference type="ARBA" id="ARBA00004442"/>
    </source>
</evidence>
<evidence type="ECO:0000256" key="3">
    <source>
        <dbReference type="ARBA" id="ARBA00023136"/>
    </source>
</evidence>
<reference evidence="8 9" key="1">
    <citation type="submission" date="2019-04" db="EMBL/GenBank/DDBJ databases">
        <title>Phreatobacter aquaticus sp. nov.</title>
        <authorList>
            <person name="Choi A."/>
        </authorList>
    </citation>
    <scope>NUCLEOTIDE SEQUENCE [LARGE SCALE GENOMIC DNA]</scope>
    <source>
        <strain evidence="8 9">KCTC 52518</strain>
    </source>
</reference>
<name>A0A4D7B8P2_9HYPH</name>
<dbReference type="SUPFAM" id="SSF56925">
    <property type="entry name" value="OMPA-like"/>
    <property type="match status" value="1"/>
</dbReference>
<proteinExistence type="inferred from homology"/>
<evidence type="ECO:0000256" key="2">
    <source>
        <dbReference type="ARBA" id="ARBA00022729"/>
    </source>
</evidence>
<dbReference type="AlphaFoldDB" id="A0A4D7B8P2"/>
<dbReference type="OrthoDB" id="8222426at2"/>
<accession>A0A4D7B8P2</accession>
<evidence type="ECO:0000256" key="4">
    <source>
        <dbReference type="ARBA" id="ARBA00023237"/>
    </source>
</evidence>
<organism evidence="8 9">
    <name type="scientific">Phreatobacter stygius</name>
    <dbReference type="NCBI Taxonomy" id="1940610"/>
    <lineage>
        <taxon>Bacteria</taxon>
        <taxon>Pseudomonadati</taxon>
        <taxon>Pseudomonadota</taxon>
        <taxon>Alphaproteobacteria</taxon>
        <taxon>Hyphomicrobiales</taxon>
        <taxon>Phreatobacteraceae</taxon>
        <taxon>Phreatobacter</taxon>
    </lineage>
</organism>
<keyword evidence="9" id="KW-1185">Reference proteome</keyword>
<dbReference type="InterPro" id="IPR027385">
    <property type="entry name" value="Beta-barrel_OMP"/>
</dbReference>
<keyword evidence="3" id="KW-0472">Membrane</keyword>
<keyword evidence="2 6" id="KW-0732">Signal</keyword>
<protein>
    <submittedName>
        <fullName evidence="8">Porin family protein</fullName>
    </submittedName>
</protein>
<comment type="similarity">
    <text evidence="5">Belongs to the Omp25/RopB family.</text>
</comment>
<dbReference type="InterPro" id="IPR011250">
    <property type="entry name" value="OMP/PagP_B-barrel"/>
</dbReference>
<evidence type="ECO:0000313" key="9">
    <source>
        <dbReference type="Proteomes" id="UP000298781"/>
    </source>
</evidence>
<sequence>MKKLLLAGTALAALASGAQAADLGPRRVEVPSAIIAPVFTWTGFYVGAHVGWAGARSNYTDPSLVAFSSGLSTSGVFGGVQAGYNWQINQFVLGVEGDLSAASNSKTVFADPAGIYAGDARRSSTPFLGSLRLRAGYAFDRVLIYATGGLGVATFNDRYSSVAVPALNVSSNSTRVGYTLGGGVEYAFTPNWTAKLEYLYYGFGDRSNVFVAGDRVSQNIHTVKLGVNYLFNTGGGGMFGRY</sequence>
<evidence type="ECO:0000256" key="6">
    <source>
        <dbReference type="SAM" id="SignalP"/>
    </source>
</evidence>
<dbReference type="InterPro" id="IPR051692">
    <property type="entry name" value="OMP-like"/>
</dbReference>
<keyword evidence="4" id="KW-0998">Cell outer membrane</keyword>
<dbReference type="GO" id="GO:0009279">
    <property type="term" value="C:cell outer membrane"/>
    <property type="evidence" value="ECO:0007669"/>
    <property type="project" value="UniProtKB-SubCell"/>
</dbReference>
<dbReference type="RefSeq" id="WP_136962648.1">
    <property type="nucleotide sequence ID" value="NZ_CP039690.1"/>
</dbReference>
<dbReference type="PANTHER" id="PTHR34001">
    <property type="entry name" value="BLL7405 PROTEIN"/>
    <property type="match status" value="1"/>
</dbReference>
<dbReference type="Gene3D" id="2.40.160.20">
    <property type="match status" value="1"/>
</dbReference>
<dbReference type="EMBL" id="CP039690">
    <property type="protein sequence ID" value="QCI67213.1"/>
    <property type="molecule type" value="Genomic_DNA"/>
</dbReference>